<keyword evidence="3" id="KW-1185">Reference proteome</keyword>
<feature type="region of interest" description="Disordered" evidence="1">
    <location>
        <begin position="548"/>
        <end position="650"/>
    </location>
</feature>
<comment type="caution">
    <text evidence="2">The sequence shown here is derived from an EMBL/GenBank/DDBJ whole genome shotgun (WGS) entry which is preliminary data.</text>
</comment>
<feature type="compositionally biased region" description="Polar residues" evidence="1">
    <location>
        <begin position="548"/>
        <end position="558"/>
    </location>
</feature>
<organism evidence="2 3">
    <name type="scientific">Taxus chinensis</name>
    <name type="common">Chinese yew</name>
    <name type="synonym">Taxus wallichiana var. chinensis</name>
    <dbReference type="NCBI Taxonomy" id="29808"/>
    <lineage>
        <taxon>Eukaryota</taxon>
        <taxon>Viridiplantae</taxon>
        <taxon>Streptophyta</taxon>
        <taxon>Embryophyta</taxon>
        <taxon>Tracheophyta</taxon>
        <taxon>Spermatophyta</taxon>
        <taxon>Pinopsida</taxon>
        <taxon>Pinidae</taxon>
        <taxon>Conifers II</taxon>
        <taxon>Cupressales</taxon>
        <taxon>Taxaceae</taxon>
        <taxon>Taxus</taxon>
    </lineage>
</organism>
<gene>
    <name evidence="2" type="ORF">KI387_002649</name>
</gene>
<dbReference type="AlphaFoldDB" id="A0AA38GW88"/>
<dbReference type="InterPro" id="IPR012337">
    <property type="entry name" value="RNaseH-like_sf"/>
</dbReference>
<evidence type="ECO:0000313" key="3">
    <source>
        <dbReference type="Proteomes" id="UP000824469"/>
    </source>
</evidence>
<reference evidence="2 3" key="1">
    <citation type="journal article" date="2021" name="Nat. Plants">
        <title>The Taxus genome provides insights into paclitaxel biosynthesis.</title>
        <authorList>
            <person name="Xiong X."/>
            <person name="Gou J."/>
            <person name="Liao Q."/>
            <person name="Li Y."/>
            <person name="Zhou Q."/>
            <person name="Bi G."/>
            <person name="Li C."/>
            <person name="Du R."/>
            <person name="Wang X."/>
            <person name="Sun T."/>
            <person name="Guo L."/>
            <person name="Liang H."/>
            <person name="Lu P."/>
            <person name="Wu Y."/>
            <person name="Zhang Z."/>
            <person name="Ro D.K."/>
            <person name="Shang Y."/>
            <person name="Huang S."/>
            <person name="Yan J."/>
        </authorList>
    </citation>
    <scope>NUCLEOTIDE SEQUENCE [LARGE SCALE GENOMIC DNA]</scope>
    <source>
        <strain evidence="2">Ta-2019</strain>
    </source>
</reference>
<feature type="region of interest" description="Disordered" evidence="1">
    <location>
        <begin position="467"/>
        <end position="533"/>
    </location>
</feature>
<feature type="non-terminal residue" evidence="2">
    <location>
        <position position="1"/>
    </location>
</feature>
<protein>
    <submittedName>
        <fullName evidence="2">Uncharacterized protein</fullName>
    </submittedName>
</protein>
<dbReference type="EMBL" id="JAHRHJ020000001">
    <property type="protein sequence ID" value="KAH9330541.1"/>
    <property type="molecule type" value="Genomic_DNA"/>
</dbReference>
<proteinExistence type="predicted"/>
<feature type="compositionally biased region" description="Basic and acidic residues" evidence="1">
    <location>
        <begin position="590"/>
        <end position="602"/>
    </location>
</feature>
<feature type="compositionally biased region" description="Basic and acidic residues" evidence="1">
    <location>
        <begin position="491"/>
        <end position="518"/>
    </location>
</feature>
<name>A0AA38GW88_TAXCH</name>
<evidence type="ECO:0000256" key="1">
    <source>
        <dbReference type="SAM" id="MobiDB-lite"/>
    </source>
</evidence>
<evidence type="ECO:0000313" key="2">
    <source>
        <dbReference type="EMBL" id="KAH9330541.1"/>
    </source>
</evidence>
<accession>A0AA38GW88</accession>
<dbReference type="SUPFAM" id="SSF53098">
    <property type="entry name" value="Ribonuclease H-like"/>
    <property type="match status" value="1"/>
</dbReference>
<sequence>MTSSGFKFLIMRTWPFDAGFAITLGTFRRLARCHLIEINIRRTKGFLLWPKGWQPFSAPEFKEFSHPKNSEDMNVEIPLTSGCAKWSHVSESFDSDPSPDSPCIDPPLELAPQQAPWTVLTGSKEKKGHFEPPDSRFVSPLGAFVFSVPRVCGKPAKNHGRILRDAFRLNQDHEPQKLSMPQELGILFEYKYNTKSHHHLEALIDFKNTISSFEAAKKLTRVRFLPSVHPSERMDVPSNEGCAVGVFLATKKLYAPLPELDEDAPLQLRMREPRVEPTIVAASSSKSSAIAAPEAEKIVLLSKPLVRVLRLVDEDKSPMGYLHEAMDRAKESIMNKLDNNKANYMPLWEMVDNIWDRQMYSPLHVAGYFLNPTLFFSDSFQDDVEGLEAAMGGLLIYKQGFSSPISQPSQEGRTSNQVDNFFTYGTIKEDHSIDLDEIDLEFGWLKNDDNPILDEEDLDILEDCGHQRRQREEQPPGSAASGAATSVSSERSIHDLSERSSDSERSSHQRQQREEKEPPTSTTRGAATSVEGAVFDLPEDVAKELLLKQTQPDCTISKITKLPSLEDDEPPSDRYGRFSGRSTSNRGYRGGRERIERGRNDSRLSNSWGRKSYEADDWSGAQRSPRRSADESWSGTGRFPSRGFPIGDGN</sequence>
<dbReference type="Proteomes" id="UP000824469">
    <property type="component" value="Unassembled WGS sequence"/>
</dbReference>
<feature type="compositionally biased region" description="Low complexity" evidence="1">
    <location>
        <begin position="477"/>
        <end position="489"/>
    </location>
</feature>